<organism evidence="1 2">
    <name type="scientific">Adineta steineri</name>
    <dbReference type="NCBI Taxonomy" id="433720"/>
    <lineage>
        <taxon>Eukaryota</taxon>
        <taxon>Metazoa</taxon>
        <taxon>Spiralia</taxon>
        <taxon>Gnathifera</taxon>
        <taxon>Rotifera</taxon>
        <taxon>Eurotatoria</taxon>
        <taxon>Bdelloidea</taxon>
        <taxon>Adinetida</taxon>
        <taxon>Adinetidae</taxon>
        <taxon>Adineta</taxon>
    </lineage>
</organism>
<dbReference type="Proteomes" id="UP000663881">
    <property type="component" value="Unassembled WGS sequence"/>
</dbReference>
<dbReference type="EMBL" id="CAJOAY010005617">
    <property type="protein sequence ID" value="CAF4113742.1"/>
    <property type="molecule type" value="Genomic_DNA"/>
</dbReference>
<accession>A0A819VVW3</accession>
<sequence>MTANNSTPKSALPHFACHVCGNSLQQDSLLEPIDDEIMKSSGACSTTMYDEWHNELQQDG</sequence>
<gene>
    <name evidence="1" type="ORF">OKA104_LOCUS36352</name>
</gene>
<reference evidence="1" key="1">
    <citation type="submission" date="2021-02" db="EMBL/GenBank/DDBJ databases">
        <authorList>
            <person name="Nowell W R."/>
        </authorList>
    </citation>
    <scope>NUCLEOTIDE SEQUENCE</scope>
</reference>
<evidence type="ECO:0000313" key="1">
    <source>
        <dbReference type="EMBL" id="CAF4113742.1"/>
    </source>
</evidence>
<feature type="non-terminal residue" evidence="1">
    <location>
        <position position="1"/>
    </location>
</feature>
<evidence type="ECO:0000313" key="2">
    <source>
        <dbReference type="Proteomes" id="UP000663881"/>
    </source>
</evidence>
<dbReference type="AlphaFoldDB" id="A0A819VVW3"/>
<name>A0A819VVW3_9BILA</name>
<comment type="caution">
    <text evidence="1">The sequence shown here is derived from an EMBL/GenBank/DDBJ whole genome shotgun (WGS) entry which is preliminary data.</text>
</comment>
<proteinExistence type="predicted"/>
<protein>
    <submittedName>
        <fullName evidence="1">Uncharacterized protein</fullName>
    </submittedName>
</protein>